<dbReference type="Proteomes" id="UP000799772">
    <property type="component" value="Unassembled WGS sequence"/>
</dbReference>
<gene>
    <name evidence="4" type="ORF">NA57DRAFT_78396</name>
</gene>
<keyword evidence="2" id="KW-0812">Transmembrane</keyword>
<dbReference type="AlphaFoldDB" id="A0A9P4M8G8"/>
<feature type="transmembrane region" description="Helical" evidence="2">
    <location>
        <begin position="133"/>
        <end position="154"/>
    </location>
</feature>
<feature type="transmembrane region" description="Helical" evidence="2">
    <location>
        <begin position="100"/>
        <end position="121"/>
    </location>
</feature>
<dbReference type="InterPro" id="IPR056120">
    <property type="entry name" value="DUF7703"/>
</dbReference>
<evidence type="ECO:0000313" key="4">
    <source>
        <dbReference type="EMBL" id="KAF2096804.1"/>
    </source>
</evidence>
<evidence type="ECO:0000256" key="1">
    <source>
        <dbReference type="SAM" id="MobiDB-lite"/>
    </source>
</evidence>
<dbReference type="Pfam" id="PF24802">
    <property type="entry name" value="DUF7703"/>
    <property type="match status" value="1"/>
</dbReference>
<feature type="domain" description="DUF7703" evidence="3">
    <location>
        <begin position="41"/>
        <end position="263"/>
    </location>
</feature>
<name>A0A9P4M8G8_9PEZI</name>
<evidence type="ECO:0000256" key="2">
    <source>
        <dbReference type="SAM" id="Phobius"/>
    </source>
</evidence>
<sequence length="378" mass="42725">MSMTKCAYVSLSSYDLHTIPYNEKPGWDCLIPWDATIYCLIAAFHAVAVWAALEMTLQVFTTFRRRNTLYFWSLLACSWGTIGLTVSFDLKLFALTKSIYWAFLTAPTWVAMTTGFSFILYSRLHLITTNITLLRTVFWIIIVDGFLFHTPVIVSEFLIGPFGTKFYEYASYCEIAFVVQEFAISSLYLFLFRKFHHDEPIVKGRTLSTFLLLILAEMIVLLCDILMLVGLYAHYYVPRMMIQTFTYALKARIEFLVLNRLAQRGSRSSITPNIETESDEDGSRKTTQSTSSWGSRFASRSTSEQKSGASTRSLSIQKGVMAESKAPITDLPLFLCYDAEPRLKSTGSVAGHAKSHDGDSLQSLERLYLGNFGSDATV</sequence>
<protein>
    <recommendedName>
        <fullName evidence="3">DUF7703 domain-containing protein</fullName>
    </recommendedName>
</protein>
<keyword evidence="5" id="KW-1185">Reference proteome</keyword>
<evidence type="ECO:0000313" key="5">
    <source>
        <dbReference type="Proteomes" id="UP000799772"/>
    </source>
</evidence>
<feature type="compositionally biased region" description="Polar residues" evidence="1">
    <location>
        <begin position="285"/>
        <end position="312"/>
    </location>
</feature>
<dbReference type="OrthoDB" id="405906at2759"/>
<keyword evidence="2" id="KW-1133">Transmembrane helix</keyword>
<dbReference type="PANTHER" id="PTHR37013:SF4">
    <property type="entry name" value="INTEGRAL MEMBRANE PROTEIN"/>
    <property type="match status" value="1"/>
</dbReference>
<proteinExistence type="predicted"/>
<evidence type="ECO:0000259" key="3">
    <source>
        <dbReference type="Pfam" id="PF24802"/>
    </source>
</evidence>
<feature type="transmembrane region" description="Helical" evidence="2">
    <location>
        <begin position="69"/>
        <end position="88"/>
    </location>
</feature>
<feature type="transmembrane region" description="Helical" evidence="2">
    <location>
        <begin position="35"/>
        <end position="57"/>
    </location>
</feature>
<keyword evidence="2" id="KW-0472">Membrane</keyword>
<feature type="transmembrane region" description="Helical" evidence="2">
    <location>
        <begin position="210"/>
        <end position="235"/>
    </location>
</feature>
<dbReference type="PANTHER" id="PTHR37013">
    <property type="entry name" value="INTEGRAL MEMBRANE PROTEIN (AFU_ORTHOLOGUE AFUA_1G05950)-RELATED"/>
    <property type="match status" value="1"/>
</dbReference>
<feature type="transmembrane region" description="Helical" evidence="2">
    <location>
        <begin position="169"/>
        <end position="190"/>
    </location>
</feature>
<accession>A0A9P4M8G8</accession>
<dbReference type="EMBL" id="ML978129">
    <property type="protein sequence ID" value="KAF2096804.1"/>
    <property type="molecule type" value="Genomic_DNA"/>
</dbReference>
<comment type="caution">
    <text evidence="4">The sequence shown here is derived from an EMBL/GenBank/DDBJ whole genome shotgun (WGS) entry which is preliminary data.</text>
</comment>
<organism evidence="4 5">
    <name type="scientific">Rhizodiscina lignyota</name>
    <dbReference type="NCBI Taxonomy" id="1504668"/>
    <lineage>
        <taxon>Eukaryota</taxon>
        <taxon>Fungi</taxon>
        <taxon>Dikarya</taxon>
        <taxon>Ascomycota</taxon>
        <taxon>Pezizomycotina</taxon>
        <taxon>Dothideomycetes</taxon>
        <taxon>Pleosporomycetidae</taxon>
        <taxon>Aulographales</taxon>
        <taxon>Rhizodiscinaceae</taxon>
        <taxon>Rhizodiscina</taxon>
    </lineage>
</organism>
<feature type="region of interest" description="Disordered" evidence="1">
    <location>
        <begin position="269"/>
        <end position="312"/>
    </location>
</feature>
<reference evidence="4" key="1">
    <citation type="journal article" date="2020" name="Stud. Mycol.">
        <title>101 Dothideomycetes genomes: a test case for predicting lifestyles and emergence of pathogens.</title>
        <authorList>
            <person name="Haridas S."/>
            <person name="Albert R."/>
            <person name="Binder M."/>
            <person name="Bloem J."/>
            <person name="Labutti K."/>
            <person name="Salamov A."/>
            <person name="Andreopoulos B."/>
            <person name="Baker S."/>
            <person name="Barry K."/>
            <person name="Bills G."/>
            <person name="Bluhm B."/>
            <person name="Cannon C."/>
            <person name="Castanera R."/>
            <person name="Culley D."/>
            <person name="Daum C."/>
            <person name="Ezra D."/>
            <person name="Gonzalez J."/>
            <person name="Henrissat B."/>
            <person name="Kuo A."/>
            <person name="Liang C."/>
            <person name="Lipzen A."/>
            <person name="Lutzoni F."/>
            <person name="Magnuson J."/>
            <person name="Mondo S."/>
            <person name="Nolan M."/>
            <person name="Ohm R."/>
            <person name="Pangilinan J."/>
            <person name="Park H.-J."/>
            <person name="Ramirez L."/>
            <person name="Alfaro M."/>
            <person name="Sun H."/>
            <person name="Tritt A."/>
            <person name="Yoshinaga Y."/>
            <person name="Zwiers L.-H."/>
            <person name="Turgeon B."/>
            <person name="Goodwin S."/>
            <person name="Spatafora J."/>
            <person name="Crous P."/>
            <person name="Grigoriev I."/>
        </authorList>
    </citation>
    <scope>NUCLEOTIDE SEQUENCE</scope>
    <source>
        <strain evidence="4">CBS 133067</strain>
    </source>
</reference>